<evidence type="ECO:0000256" key="6">
    <source>
        <dbReference type="ARBA" id="ARBA00022490"/>
    </source>
</evidence>
<dbReference type="InterPro" id="IPR056574">
    <property type="entry name" value="Death_MADD"/>
</dbReference>
<evidence type="ECO:0000256" key="10">
    <source>
        <dbReference type="SAM" id="MobiDB-lite"/>
    </source>
</evidence>
<dbReference type="EMBL" id="JAKKPZ010000002">
    <property type="protein sequence ID" value="KAI1725545.1"/>
    <property type="molecule type" value="Genomic_DNA"/>
</dbReference>
<protein>
    <recommendedName>
        <fullName evidence="4">MAP kinase-activating death domain protein</fullName>
    </recommendedName>
</protein>
<feature type="compositionally biased region" description="Polar residues" evidence="10">
    <location>
        <begin position="972"/>
        <end position="996"/>
    </location>
</feature>
<dbReference type="GO" id="GO:0005085">
    <property type="term" value="F:guanyl-nucleotide exchange factor activity"/>
    <property type="evidence" value="ECO:0007669"/>
    <property type="project" value="UniProtKB-KW"/>
</dbReference>
<keyword evidence="8" id="KW-0053">Apoptosis</keyword>
<evidence type="ECO:0000256" key="2">
    <source>
        <dbReference type="ARBA" id="ARBA00004496"/>
    </source>
</evidence>
<feature type="region of interest" description="Disordered" evidence="10">
    <location>
        <begin position="713"/>
        <end position="751"/>
    </location>
</feature>
<dbReference type="InterPro" id="IPR043153">
    <property type="entry name" value="DENN_C"/>
</dbReference>
<dbReference type="Gene3D" id="3.40.50.11500">
    <property type="match status" value="1"/>
</dbReference>
<evidence type="ECO:0000259" key="11">
    <source>
        <dbReference type="PROSITE" id="PS50211"/>
    </source>
</evidence>
<dbReference type="InterPro" id="IPR057469">
    <property type="entry name" value="PH_MADD"/>
</dbReference>
<dbReference type="PANTHER" id="PTHR13008">
    <property type="entry name" value="MAP-KINASE ACTIVATING DEATH DOMAIN PROTEIN MADD /DENN/AEX-3 C.ELEGANS"/>
    <property type="match status" value="1"/>
</dbReference>
<evidence type="ECO:0000256" key="8">
    <source>
        <dbReference type="ARBA" id="ARBA00022703"/>
    </source>
</evidence>
<dbReference type="FunFam" id="3.40.50.11500:FF:000010">
    <property type="entry name" value="Protein CBR-AEX-3"/>
    <property type="match status" value="1"/>
</dbReference>
<dbReference type="Pfam" id="PF25328">
    <property type="entry name" value="PH_MADD"/>
    <property type="match status" value="1"/>
</dbReference>
<name>A0AAD4NGX4_9BILA</name>
<feature type="compositionally biased region" description="Low complexity" evidence="10">
    <location>
        <begin position="732"/>
        <end position="749"/>
    </location>
</feature>
<dbReference type="SMART" id="SM00800">
    <property type="entry name" value="uDENN"/>
    <property type="match status" value="1"/>
</dbReference>
<evidence type="ECO:0000256" key="3">
    <source>
        <dbReference type="ARBA" id="ARBA00005978"/>
    </source>
</evidence>
<dbReference type="SMART" id="SM00801">
    <property type="entry name" value="dDENN"/>
    <property type="match status" value="1"/>
</dbReference>
<feature type="domain" description="UDENN" evidence="11">
    <location>
        <begin position="62"/>
        <end position="538"/>
    </location>
</feature>
<feature type="compositionally biased region" description="Polar residues" evidence="10">
    <location>
        <begin position="713"/>
        <end position="727"/>
    </location>
</feature>
<dbReference type="SMART" id="SM00799">
    <property type="entry name" value="DENN"/>
    <property type="match status" value="1"/>
</dbReference>
<evidence type="ECO:0000313" key="12">
    <source>
        <dbReference type="EMBL" id="KAI1725545.1"/>
    </source>
</evidence>
<feature type="region of interest" description="Disordered" evidence="10">
    <location>
        <begin position="972"/>
        <end position="1101"/>
    </location>
</feature>
<feature type="compositionally biased region" description="Pro residues" evidence="10">
    <location>
        <begin position="1047"/>
        <end position="1084"/>
    </location>
</feature>
<reference evidence="12" key="1">
    <citation type="submission" date="2022-01" db="EMBL/GenBank/DDBJ databases">
        <title>Genome Sequence Resource for Two Populations of Ditylenchus destructor, the Migratory Endoparasitic Phytonematode.</title>
        <authorList>
            <person name="Zhang H."/>
            <person name="Lin R."/>
            <person name="Xie B."/>
        </authorList>
    </citation>
    <scope>NUCLEOTIDE SEQUENCE</scope>
    <source>
        <strain evidence="12">BazhouSP</strain>
    </source>
</reference>
<dbReference type="Pfam" id="PF03456">
    <property type="entry name" value="uDENN"/>
    <property type="match status" value="1"/>
</dbReference>
<keyword evidence="13" id="KW-1185">Reference proteome</keyword>
<comment type="subcellular location">
    <subcellularLocation>
        <location evidence="1">Cell membrane</location>
    </subcellularLocation>
    <subcellularLocation>
        <location evidence="2">Cytoplasm</location>
    </subcellularLocation>
</comment>
<dbReference type="InterPro" id="IPR039980">
    <property type="entry name" value="MADD"/>
</dbReference>
<dbReference type="Gene3D" id="3.30.450.200">
    <property type="match status" value="1"/>
</dbReference>
<dbReference type="PANTHER" id="PTHR13008:SF7">
    <property type="entry name" value="MAP KINASE-ACTIVATING DEATH DOMAIN PROTEIN"/>
    <property type="match status" value="1"/>
</dbReference>
<evidence type="ECO:0000256" key="5">
    <source>
        <dbReference type="ARBA" id="ARBA00022475"/>
    </source>
</evidence>
<dbReference type="InterPro" id="IPR037516">
    <property type="entry name" value="Tripartite_DENN"/>
</dbReference>
<comment type="similarity">
    <text evidence="3">Belongs to the MADD family.</text>
</comment>
<keyword evidence="9" id="KW-0472">Membrane</keyword>
<gene>
    <name evidence="12" type="ORF">DdX_02206</name>
</gene>
<evidence type="ECO:0000256" key="1">
    <source>
        <dbReference type="ARBA" id="ARBA00004236"/>
    </source>
</evidence>
<evidence type="ECO:0000256" key="9">
    <source>
        <dbReference type="ARBA" id="ARBA00023136"/>
    </source>
</evidence>
<keyword evidence="6" id="KW-0963">Cytoplasm</keyword>
<dbReference type="GO" id="GO:0042981">
    <property type="term" value="P:regulation of apoptotic process"/>
    <property type="evidence" value="ECO:0007669"/>
    <property type="project" value="TreeGrafter"/>
</dbReference>
<dbReference type="Proteomes" id="UP001201812">
    <property type="component" value="Unassembled WGS sequence"/>
</dbReference>
<evidence type="ECO:0000313" key="13">
    <source>
        <dbReference type="Proteomes" id="UP001201812"/>
    </source>
</evidence>
<feature type="compositionally biased region" description="Polar residues" evidence="10">
    <location>
        <begin position="1025"/>
        <end position="1043"/>
    </location>
</feature>
<dbReference type="PROSITE" id="PS50211">
    <property type="entry name" value="DENN"/>
    <property type="match status" value="1"/>
</dbReference>
<comment type="caution">
    <text evidence="12">The sequence shown here is derived from an EMBL/GenBank/DDBJ whole genome shotgun (WGS) entry which is preliminary data.</text>
</comment>
<dbReference type="InterPro" id="IPR005112">
    <property type="entry name" value="dDENN_dom"/>
</dbReference>
<dbReference type="GO" id="GO:0005886">
    <property type="term" value="C:plasma membrane"/>
    <property type="evidence" value="ECO:0007669"/>
    <property type="project" value="UniProtKB-SubCell"/>
</dbReference>
<keyword evidence="5" id="KW-1003">Cell membrane</keyword>
<dbReference type="Pfam" id="PF23629">
    <property type="entry name" value="Death_MADD"/>
    <property type="match status" value="1"/>
</dbReference>
<proteinExistence type="inferred from homology"/>
<dbReference type="GO" id="GO:0005829">
    <property type="term" value="C:cytosol"/>
    <property type="evidence" value="ECO:0007669"/>
    <property type="project" value="TreeGrafter"/>
</dbReference>
<evidence type="ECO:0000256" key="4">
    <source>
        <dbReference type="ARBA" id="ARBA00017868"/>
    </source>
</evidence>
<dbReference type="InterPro" id="IPR001194">
    <property type="entry name" value="cDENN_dom"/>
</dbReference>
<dbReference type="InterPro" id="IPR005113">
    <property type="entry name" value="uDENN_dom"/>
</dbReference>
<dbReference type="GO" id="GO:0006915">
    <property type="term" value="P:apoptotic process"/>
    <property type="evidence" value="ECO:0007669"/>
    <property type="project" value="UniProtKB-KW"/>
</dbReference>
<organism evidence="12 13">
    <name type="scientific">Ditylenchus destructor</name>
    <dbReference type="NCBI Taxonomy" id="166010"/>
    <lineage>
        <taxon>Eukaryota</taxon>
        <taxon>Metazoa</taxon>
        <taxon>Ecdysozoa</taxon>
        <taxon>Nematoda</taxon>
        <taxon>Chromadorea</taxon>
        <taxon>Rhabditida</taxon>
        <taxon>Tylenchina</taxon>
        <taxon>Tylenchomorpha</taxon>
        <taxon>Sphaerularioidea</taxon>
        <taxon>Anguinidae</taxon>
        <taxon>Anguininae</taxon>
        <taxon>Ditylenchus</taxon>
    </lineage>
</organism>
<accession>A0AAD4NGX4</accession>
<dbReference type="GO" id="GO:0032483">
    <property type="term" value="P:regulation of Rab protein signal transduction"/>
    <property type="evidence" value="ECO:0007669"/>
    <property type="project" value="TreeGrafter"/>
</dbReference>
<sequence>MAIYVHGGSAVFLPTIAPKCPMDDKGKELCPRLIDFIIFVGRKNHSRFVTPGANNEQCPSQEYADSRRRTNVRDGVCNPELQRRYPSENHKDFELPTDVTYFCQPEGCISSVSASTSQRKRAALRDTTSFVFTLTEKDSARIRYGISMNFFLNHERKVAQNNLGVKNSKKKMQFVASLTSLCLISHHPFLSTFREILIILRQLIDACNARCNQEDSLPKDAVWSVLMGHWPGGPIPAQIMEEIRQIETWILLVLSSPVPVPGKTKVVIEVLPTDVMPMLEFALPDHTRFSLVDFPLHLPLELLGVETVVKLLAAIMLEYKVILQSRNYNAVSMCVLALVALLYPLEYMFPIIPLLPSFMASAEQLLLAPTPYIIGLPASFFAAKSIDIPTDVIFVDLDTNEVIFPQDMSIPFFPEPEATHLKEDFRRALGKMGSVNALESTAADEPTAQFPHGHAVDGDEIDVAVRVAMIRFYDSPNMFANYSEHTRTLRLYPRPVVALQTESFLRSRPQQSDFIVELCRTQAVEYFFECSLCPRNETFLRIQAGITNVSQIGDKSKWFTDNLMPIHFNAYPNNATLAEALYVVRLDKLNSAQSGDSEDEDTSDLESLCSTIDNESLCSDTSPFSSRSPTTVEMFKPLSEVSDVYKAPKQLRIPLSESALSIESSISSGRSSPASSMSASAMDSEADFARLADNLALKSDSKGDFTFDHSSQSNFTMDTNSQSQTGRRGSLASIISSTSSTPTAKSTPPKTREHCEKFFAPQFMDVVNGYAEKSHGVLSQVFKKTAPKVQSQAQAWRDKTMRPLAEAAANKMEHGQHLMQKNLEKKTQNTTTNNSSAAANQQRKSQQALVEMCDQIVAGQGIGVFAYPKIKRLLEDESLRELACSKLQNAVQRKSSKPNLDERYSVDEFIQEVHLTRPQYKGYLKVLQACVAGLENSFNLPGSNGLASMFLVLEIAHTHFWADNVIEPATPSSERMSLMSTPSTSQHNLSSVPNGTNEDESRRQSVFSTESVKERKIEETALNPPKNNDTSEPLIQNTPENSTLAPPSGPPPLPLPSLPPPPLPQRHAPPPLPPRNSTPPQRPPPPKRDSTGNGLPLNGSHLSIDKYNEEVLTPKVPENAISATWNHAPTKIADIAEKVVNQTGKNGRAKGEELTTPPSVASQGTPVVEQIRHYLYQDLILNSKSDLWQKTVLWERAFFDMVSQEREIIGMDQEPSDMMNRYNGLGESERKRLELDEDKILATLLHNLTAYMVMCGVPTKVIQQKVRRLLGKAHIGLVYSKKLNQLLDDLQNVQNNSIPLKPLESRLTQKQTFIIHNETAEGTVLFMEICDDAVILRNINGEITERWWYETLVNMTYSPKTRILCLWRRQDDQVMMRKFYTKKCRALYNYMKTAMERAAARGKVNISGRDLGGEFPVHDVERNEGGLLQVRIDGIALLFANRQEFIELSNIKKCNTFGGNMFVLEEFSYSKNNLIQRRYISSMSDQIAWSMHRIFSVKLALGDWKTATRKHNTLDELNVVMHRTGYPSESRVIVPLAVPSESKDVPSGKLINDEYLVPSFVQKDQDDGAGCGSAESNATKAENVTNASVACQ</sequence>
<evidence type="ECO:0000256" key="7">
    <source>
        <dbReference type="ARBA" id="ARBA00022658"/>
    </source>
</evidence>
<dbReference type="Pfam" id="PF02141">
    <property type="entry name" value="DENN"/>
    <property type="match status" value="1"/>
</dbReference>
<keyword evidence="7" id="KW-0344">Guanine-nucleotide releasing factor</keyword>